<dbReference type="InterPro" id="IPR016039">
    <property type="entry name" value="Thiolase-like"/>
</dbReference>
<accession>A0A1L9QWU6</accession>
<dbReference type="GO" id="GO:0006633">
    <property type="term" value="P:fatty acid biosynthetic process"/>
    <property type="evidence" value="ECO:0007669"/>
    <property type="project" value="InterPro"/>
</dbReference>
<keyword evidence="1" id="KW-0808">Transferase</keyword>
<name>A0A1L9QWU6_9CYAN</name>
<feature type="domain" description="Beta-ketoacyl-[acyl-carrier-protein] synthase III C-terminal" evidence="3">
    <location>
        <begin position="265"/>
        <end position="353"/>
    </location>
</feature>
<dbReference type="PANTHER" id="PTHR34069:SF3">
    <property type="entry name" value="ACYL-COA:ACYL-COA ALKYLTRANSFERASE"/>
    <property type="match status" value="1"/>
</dbReference>
<evidence type="ECO:0000259" key="4">
    <source>
        <dbReference type="Pfam" id="PF08545"/>
    </source>
</evidence>
<sequence length="374" mass="39743">MTMKPVGIQSLAITLPRVVRTNDYYRENYPDAVAKAEQKNLAKVFSASQSTPNPTEFDQEMAKYLSDPFRGAVERRVLGPGESPLTLEYRAAFDALEAANLAPSDIDLLISASWLPEYYVAPGNAVFLARQFGVSCPAWNIESACSSGLVAFQTACALVQTGQYRNVLVALSSTNSRLAAESDTLSWFLGDAGGAFVVSELKSNQGILGAKVVNTADTCGVFVHEFEPTEQGDVRVCLRAGKTGSRPLRDTAGDLVRTCCQGAAAAAGVSLKDIDFFAFNTPLAWYSSLCVKALGIDPEQTLNLFPKYGNLGLALPAVTLYHAAQSGNIRENDLVLVYTVGSVSTAGAVVMRWGDVVLGPAPAPSPSSVMPALV</sequence>
<dbReference type="GO" id="GO:0004315">
    <property type="term" value="F:3-oxoacyl-[acyl-carrier-protein] synthase activity"/>
    <property type="evidence" value="ECO:0007669"/>
    <property type="project" value="InterPro"/>
</dbReference>
<gene>
    <name evidence="5" type="ORF">BI308_03565</name>
</gene>
<dbReference type="PANTHER" id="PTHR34069">
    <property type="entry name" value="3-OXOACYL-[ACYL-CARRIER-PROTEIN] SYNTHASE 3"/>
    <property type="match status" value="1"/>
</dbReference>
<dbReference type="Pfam" id="PF08545">
    <property type="entry name" value="ACP_syn_III"/>
    <property type="match status" value="1"/>
</dbReference>
<dbReference type="EMBL" id="MLAW01000003">
    <property type="protein sequence ID" value="OJJ27160.1"/>
    <property type="molecule type" value="Genomic_DNA"/>
</dbReference>
<evidence type="ECO:0000259" key="3">
    <source>
        <dbReference type="Pfam" id="PF08541"/>
    </source>
</evidence>
<dbReference type="InterPro" id="IPR013747">
    <property type="entry name" value="ACP_syn_III_C"/>
</dbReference>
<keyword evidence="6" id="KW-1185">Reference proteome</keyword>
<dbReference type="STRING" id="1925591.BI308_03565"/>
<dbReference type="Gene3D" id="3.40.47.10">
    <property type="match status" value="2"/>
</dbReference>
<protein>
    <submittedName>
        <fullName evidence="5">3-oxoacyl-ACP synthase</fullName>
    </submittedName>
</protein>
<dbReference type="Proteomes" id="UP000183940">
    <property type="component" value="Unassembled WGS sequence"/>
</dbReference>
<comment type="caution">
    <text evidence="5">The sequence shown here is derived from an EMBL/GenBank/DDBJ whole genome shotgun (WGS) entry which is preliminary data.</text>
</comment>
<evidence type="ECO:0000256" key="2">
    <source>
        <dbReference type="ARBA" id="ARBA00023315"/>
    </source>
</evidence>
<dbReference type="InterPro" id="IPR013751">
    <property type="entry name" value="ACP_syn_III_N"/>
</dbReference>
<organism evidence="5 6">
    <name type="scientific">Roseofilum reptotaenium AO1-A</name>
    <dbReference type="NCBI Taxonomy" id="1925591"/>
    <lineage>
        <taxon>Bacteria</taxon>
        <taxon>Bacillati</taxon>
        <taxon>Cyanobacteriota</taxon>
        <taxon>Cyanophyceae</taxon>
        <taxon>Desertifilales</taxon>
        <taxon>Desertifilaceae</taxon>
        <taxon>Roseofilum</taxon>
    </lineage>
</organism>
<feature type="domain" description="Beta-ketoacyl-[acyl-carrier-protein] synthase III N-terminal" evidence="4">
    <location>
        <begin position="141"/>
        <end position="212"/>
    </location>
</feature>
<dbReference type="SUPFAM" id="SSF53901">
    <property type="entry name" value="Thiolase-like"/>
    <property type="match status" value="1"/>
</dbReference>
<dbReference type="GO" id="GO:0044550">
    <property type="term" value="P:secondary metabolite biosynthetic process"/>
    <property type="evidence" value="ECO:0007669"/>
    <property type="project" value="TreeGrafter"/>
</dbReference>
<keyword evidence="2" id="KW-0012">Acyltransferase</keyword>
<proteinExistence type="predicted"/>
<reference evidence="5" key="1">
    <citation type="submission" date="2016-10" db="EMBL/GenBank/DDBJ databases">
        <title>CRISPR-Cas defence system in Roseofilum reptotaenium: evidence of a bacteriophage-cyanobacterium arms race in the coral black band disease.</title>
        <authorList>
            <person name="Buerger P."/>
            <person name="Wood-Charlson E.M."/>
            <person name="Weynberg K.D."/>
            <person name="Willis B."/>
            <person name="Van Oppen M.J."/>
        </authorList>
    </citation>
    <scope>NUCLEOTIDE SEQUENCE [LARGE SCALE GENOMIC DNA]</scope>
    <source>
        <strain evidence="5">AO1-A</strain>
    </source>
</reference>
<dbReference type="Pfam" id="PF08541">
    <property type="entry name" value="ACP_syn_III_C"/>
    <property type="match status" value="1"/>
</dbReference>
<evidence type="ECO:0000313" key="6">
    <source>
        <dbReference type="Proteomes" id="UP000183940"/>
    </source>
</evidence>
<evidence type="ECO:0000313" key="5">
    <source>
        <dbReference type="EMBL" id="OJJ27160.1"/>
    </source>
</evidence>
<dbReference type="AlphaFoldDB" id="A0A1L9QWU6"/>
<evidence type="ECO:0000256" key="1">
    <source>
        <dbReference type="ARBA" id="ARBA00022679"/>
    </source>
</evidence>